<protein>
    <submittedName>
        <fullName evidence="1">Uncharacterized ferritin-like protein (DUF455 family)</fullName>
    </submittedName>
</protein>
<proteinExistence type="predicted"/>
<dbReference type="Proteomes" id="UP001265700">
    <property type="component" value="Unassembled WGS sequence"/>
</dbReference>
<accession>A0ABU1WIK7</accession>
<gene>
    <name evidence="1" type="ORF">J2W49_001061</name>
</gene>
<dbReference type="Pfam" id="PF04305">
    <property type="entry name" value="DUF455"/>
    <property type="match status" value="1"/>
</dbReference>
<keyword evidence="2" id="KW-1185">Reference proteome</keyword>
<organism evidence="1 2">
    <name type="scientific">Hydrogenophaga palleronii</name>
    <dbReference type="NCBI Taxonomy" id="65655"/>
    <lineage>
        <taxon>Bacteria</taxon>
        <taxon>Pseudomonadati</taxon>
        <taxon>Pseudomonadota</taxon>
        <taxon>Betaproteobacteria</taxon>
        <taxon>Burkholderiales</taxon>
        <taxon>Comamonadaceae</taxon>
        <taxon>Hydrogenophaga</taxon>
    </lineage>
</organism>
<name>A0ABU1WIK7_9BURK</name>
<evidence type="ECO:0000313" key="1">
    <source>
        <dbReference type="EMBL" id="MDR7149112.1"/>
    </source>
</evidence>
<comment type="caution">
    <text evidence="1">The sequence shown here is derived from an EMBL/GenBank/DDBJ whole genome shotgun (WGS) entry which is preliminary data.</text>
</comment>
<reference evidence="1 2" key="1">
    <citation type="submission" date="2023-07" db="EMBL/GenBank/DDBJ databases">
        <title>Sorghum-associated microbial communities from plants grown in Nebraska, USA.</title>
        <authorList>
            <person name="Schachtman D."/>
        </authorList>
    </citation>
    <scope>NUCLEOTIDE SEQUENCE [LARGE SCALE GENOMIC DNA]</scope>
    <source>
        <strain evidence="1 2">4249</strain>
    </source>
</reference>
<dbReference type="EMBL" id="JAVDWU010000002">
    <property type="protein sequence ID" value="MDR7149112.1"/>
    <property type="molecule type" value="Genomic_DNA"/>
</dbReference>
<dbReference type="InterPro" id="IPR007402">
    <property type="entry name" value="DUF455"/>
</dbReference>
<dbReference type="RefSeq" id="WP_310312571.1">
    <property type="nucleotide sequence ID" value="NZ_JAVDWU010000002.1"/>
</dbReference>
<evidence type="ECO:0000313" key="2">
    <source>
        <dbReference type="Proteomes" id="UP001265700"/>
    </source>
</evidence>
<sequence length="107" mass="11297">MQAISTPAPVSLRTEALRALCMKDPGAKVLATHVLFEAMQMGNTTLDPSARLEPEAGALLPGRPTKPHLIAPTAGPQRSPFTPEGLAALLHAVTHIEFNAINLVVKT</sequence>